<reference evidence="1" key="2">
    <citation type="submission" date="2020-09" db="EMBL/GenBank/DDBJ databases">
        <authorList>
            <person name="Sun Q."/>
            <person name="Ohkuma M."/>
        </authorList>
    </citation>
    <scope>NUCLEOTIDE SEQUENCE</scope>
    <source>
        <strain evidence="1">JCM 3091</strain>
    </source>
</reference>
<accession>A0A8J3FEQ2</accession>
<reference evidence="1" key="1">
    <citation type="journal article" date="2014" name="Int. J. Syst. Evol. Microbiol.">
        <title>Complete genome sequence of Corynebacterium casei LMG S-19264T (=DSM 44701T), isolated from a smear-ripened cheese.</title>
        <authorList>
            <consortium name="US DOE Joint Genome Institute (JGI-PGF)"/>
            <person name="Walter F."/>
            <person name="Albersmeier A."/>
            <person name="Kalinowski J."/>
            <person name="Ruckert C."/>
        </authorList>
    </citation>
    <scope>NUCLEOTIDE SEQUENCE</scope>
    <source>
        <strain evidence="1">JCM 3091</strain>
    </source>
</reference>
<sequence>MTALSSGAPPAAAGRLPALLSVRGRPDVPPGASHLVGLGTGADPDLLRHAVKLGTAAYPAGDAPAGGPWSRWLVWLGDARPPGPPSHWRFGRLDGGDGLLLPLGGGPEWTVTVDGGGRTVVADGQGPRWAELPTFTGTAAPGRDWRLAGWAAAAHHEQRLVGGARQAVLIVRAAA</sequence>
<keyword evidence="2" id="KW-1185">Reference proteome</keyword>
<name>A0A8J3FEQ2_9ACTN</name>
<dbReference type="RefSeq" id="WP_189112441.1">
    <property type="nucleotide sequence ID" value="NZ_BMQC01000001.1"/>
</dbReference>
<evidence type="ECO:0000313" key="2">
    <source>
        <dbReference type="Proteomes" id="UP000662200"/>
    </source>
</evidence>
<dbReference type="EMBL" id="BMQC01000001">
    <property type="protein sequence ID" value="GGK15033.1"/>
    <property type="molecule type" value="Genomic_DNA"/>
</dbReference>
<gene>
    <name evidence="1" type="ORF">GCM10010124_04580</name>
</gene>
<organism evidence="1 2">
    <name type="scientific">Pilimelia terevasa</name>
    <dbReference type="NCBI Taxonomy" id="53372"/>
    <lineage>
        <taxon>Bacteria</taxon>
        <taxon>Bacillati</taxon>
        <taxon>Actinomycetota</taxon>
        <taxon>Actinomycetes</taxon>
        <taxon>Micromonosporales</taxon>
        <taxon>Micromonosporaceae</taxon>
        <taxon>Pilimelia</taxon>
    </lineage>
</organism>
<proteinExistence type="predicted"/>
<comment type="caution">
    <text evidence="1">The sequence shown here is derived from an EMBL/GenBank/DDBJ whole genome shotgun (WGS) entry which is preliminary data.</text>
</comment>
<dbReference type="Proteomes" id="UP000662200">
    <property type="component" value="Unassembled WGS sequence"/>
</dbReference>
<evidence type="ECO:0000313" key="1">
    <source>
        <dbReference type="EMBL" id="GGK15033.1"/>
    </source>
</evidence>
<protein>
    <submittedName>
        <fullName evidence="1">Uncharacterized protein</fullName>
    </submittedName>
</protein>
<dbReference type="AlphaFoldDB" id="A0A8J3FEQ2"/>